<evidence type="ECO:0000256" key="2">
    <source>
        <dbReference type="ARBA" id="ARBA00022448"/>
    </source>
</evidence>
<keyword evidence="6 9" id="KW-1133">Transmembrane helix</keyword>
<evidence type="ECO:0000256" key="7">
    <source>
        <dbReference type="ARBA" id="ARBA00023136"/>
    </source>
</evidence>
<feature type="transmembrane region" description="Helical" evidence="9">
    <location>
        <begin position="20"/>
        <end position="40"/>
    </location>
</feature>
<keyword evidence="5 9" id="KW-0812">Transmembrane</keyword>
<keyword evidence="2" id="KW-0813">Transport</keyword>
<evidence type="ECO:0000313" key="12">
    <source>
        <dbReference type="Proteomes" id="UP000324209"/>
    </source>
</evidence>
<accession>A0A5C1QLF3</accession>
<keyword evidence="12" id="KW-1185">Reference proteome</keyword>
<name>A0A5C1QLF3_9SPIO</name>
<evidence type="ECO:0000256" key="1">
    <source>
        <dbReference type="ARBA" id="ARBA00004429"/>
    </source>
</evidence>
<dbReference type="AlphaFoldDB" id="A0A5C1QLF3"/>
<proteinExistence type="inferred from homology"/>
<dbReference type="EMBL" id="CP036150">
    <property type="protein sequence ID" value="QEN08158.1"/>
    <property type="molecule type" value="Genomic_DNA"/>
</dbReference>
<protein>
    <submittedName>
        <fullName evidence="11">TRAP transporter small permease</fullName>
    </submittedName>
</protein>
<evidence type="ECO:0000256" key="4">
    <source>
        <dbReference type="ARBA" id="ARBA00022519"/>
    </source>
</evidence>
<feature type="transmembrane region" description="Helical" evidence="9">
    <location>
        <begin position="135"/>
        <end position="156"/>
    </location>
</feature>
<dbReference type="RefSeq" id="WP_149486238.1">
    <property type="nucleotide sequence ID" value="NZ_CP036150.1"/>
</dbReference>
<dbReference type="Proteomes" id="UP000324209">
    <property type="component" value="Chromosome"/>
</dbReference>
<keyword evidence="7 9" id="KW-0472">Membrane</keyword>
<organism evidence="11 12">
    <name type="scientific">Oceanispirochaeta crateris</name>
    <dbReference type="NCBI Taxonomy" id="2518645"/>
    <lineage>
        <taxon>Bacteria</taxon>
        <taxon>Pseudomonadati</taxon>
        <taxon>Spirochaetota</taxon>
        <taxon>Spirochaetia</taxon>
        <taxon>Spirochaetales</taxon>
        <taxon>Spirochaetaceae</taxon>
        <taxon>Oceanispirochaeta</taxon>
    </lineage>
</organism>
<evidence type="ECO:0000256" key="5">
    <source>
        <dbReference type="ARBA" id="ARBA00022692"/>
    </source>
</evidence>
<feature type="domain" description="Tripartite ATP-independent periplasmic transporters DctQ component" evidence="10">
    <location>
        <begin position="32"/>
        <end position="160"/>
    </location>
</feature>
<keyword evidence="4" id="KW-0997">Cell inner membrane</keyword>
<dbReference type="InterPro" id="IPR055348">
    <property type="entry name" value="DctQ"/>
</dbReference>
<dbReference type="InterPro" id="IPR007387">
    <property type="entry name" value="TRAP_DctQ"/>
</dbReference>
<dbReference type="KEGG" id="ock:EXM22_09220"/>
<dbReference type="GO" id="GO:0015740">
    <property type="term" value="P:C4-dicarboxylate transport"/>
    <property type="evidence" value="ECO:0007669"/>
    <property type="project" value="TreeGrafter"/>
</dbReference>
<dbReference type="GO" id="GO:0022857">
    <property type="term" value="F:transmembrane transporter activity"/>
    <property type="evidence" value="ECO:0007669"/>
    <property type="project" value="TreeGrafter"/>
</dbReference>
<evidence type="ECO:0000256" key="9">
    <source>
        <dbReference type="SAM" id="Phobius"/>
    </source>
</evidence>
<evidence type="ECO:0000313" key="11">
    <source>
        <dbReference type="EMBL" id="QEN08158.1"/>
    </source>
</evidence>
<dbReference type="GO" id="GO:0005886">
    <property type="term" value="C:plasma membrane"/>
    <property type="evidence" value="ECO:0007669"/>
    <property type="project" value="UniProtKB-SubCell"/>
</dbReference>
<dbReference type="PANTHER" id="PTHR35011">
    <property type="entry name" value="2,3-DIKETO-L-GULONATE TRAP TRANSPORTER SMALL PERMEASE PROTEIN YIAM"/>
    <property type="match status" value="1"/>
</dbReference>
<dbReference type="Pfam" id="PF04290">
    <property type="entry name" value="DctQ"/>
    <property type="match status" value="1"/>
</dbReference>
<evidence type="ECO:0000256" key="3">
    <source>
        <dbReference type="ARBA" id="ARBA00022475"/>
    </source>
</evidence>
<feature type="transmembrane region" description="Helical" evidence="9">
    <location>
        <begin position="55"/>
        <end position="73"/>
    </location>
</feature>
<reference evidence="11 12" key="1">
    <citation type="submission" date="2019-02" db="EMBL/GenBank/DDBJ databases">
        <title>Complete Genome Sequence and Methylome Analysis of free living Spirochaetas.</title>
        <authorList>
            <person name="Fomenkov A."/>
            <person name="Dubinina G."/>
            <person name="Leshcheva N."/>
            <person name="Mikheeva N."/>
            <person name="Grabovich M."/>
            <person name="Vincze T."/>
            <person name="Roberts R.J."/>
        </authorList>
    </citation>
    <scope>NUCLEOTIDE SEQUENCE [LARGE SCALE GENOMIC DNA]</scope>
    <source>
        <strain evidence="11 12">K2</strain>
    </source>
</reference>
<keyword evidence="3" id="KW-1003">Cell membrane</keyword>
<feature type="transmembrane region" description="Helical" evidence="9">
    <location>
        <begin position="94"/>
        <end position="115"/>
    </location>
</feature>
<evidence type="ECO:0000256" key="6">
    <source>
        <dbReference type="ARBA" id="ARBA00022989"/>
    </source>
</evidence>
<gene>
    <name evidence="11" type="ORF">EXM22_09220</name>
</gene>
<comment type="similarity">
    <text evidence="8">Belongs to the TRAP transporter small permease family.</text>
</comment>
<evidence type="ECO:0000259" key="10">
    <source>
        <dbReference type="Pfam" id="PF04290"/>
    </source>
</evidence>
<dbReference type="PANTHER" id="PTHR35011:SF2">
    <property type="entry name" value="2,3-DIKETO-L-GULONATE TRAP TRANSPORTER SMALL PERMEASE PROTEIN YIAM"/>
    <property type="match status" value="1"/>
</dbReference>
<dbReference type="OrthoDB" id="9815614at2"/>
<sequence>MFNTLTSIISNLANVLEKIVKYIAMTVVIILLCTIFFQVARRVITGKSYTEIEEFSIVMAAWLGFFAIAYATRKKVHVRIDVFSKKLSFFSQKVLSIVINAVTLYASIDLVGFGWKLMLKKAQIPLAILPTNAGWWYLAFPLGMACTSFFLLDQFLQEIQNFKEPKSKIEDRGQA</sequence>
<comment type="subcellular location">
    <subcellularLocation>
        <location evidence="1">Cell inner membrane</location>
        <topology evidence="1">Multi-pass membrane protein</topology>
    </subcellularLocation>
</comment>
<evidence type="ECO:0000256" key="8">
    <source>
        <dbReference type="ARBA" id="ARBA00038436"/>
    </source>
</evidence>